<protein>
    <submittedName>
        <fullName evidence="2">Uncharacterized protein</fullName>
    </submittedName>
</protein>
<feature type="region of interest" description="Disordered" evidence="1">
    <location>
        <begin position="66"/>
        <end position="89"/>
    </location>
</feature>
<comment type="caution">
    <text evidence="2">The sequence shown here is derived from an EMBL/GenBank/DDBJ whole genome shotgun (WGS) entry which is preliminary data.</text>
</comment>
<evidence type="ECO:0000256" key="1">
    <source>
        <dbReference type="SAM" id="MobiDB-lite"/>
    </source>
</evidence>
<dbReference type="Proteomes" id="UP001303046">
    <property type="component" value="Unassembled WGS sequence"/>
</dbReference>
<reference evidence="2 3" key="1">
    <citation type="submission" date="2023-08" db="EMBL/GenBank/DDBJ databases">
        <title>A Necator americanus chromosomal reference genome.</title>
        <authorList>
            <person name="Ilik V."/>
            <person name="Petrzelkova K.J."/>
            <person name="Pardy F."/>
            <person name="Fuh T."/>
            <person name="Niatou-Singa F.S."/>
            <person name="Gouil Q."/>
            <person name="Baker L."/>
            <person name="Ritchie M.E."/>
            <person name="Jex A.R."/>
            <person name="Gazzola D."/>
            <person name="Li H."/>
            <person name="Toshio Fujiwara R."/>
            <person name="Zhan B."/>
            <person name="Aroian R.V."/>
            <person name="Pafco B."/>
            <person name="Schwarz E.M."/>
        </authorList>
    </citation>
    <scope>NUCLEOTIDE SEQUENCE [LARGE SCALE GENOMIC DNA]</scope>
    <source>
        <strain evidence="2 3">Aroian</strain>
        <tissue evidence="2">Whole animal</tissue>
    </source>
</reference>
<keyword evidence="3" id="KW-1185">Reference proteome</keyword>
<dbReference type="EMBL" id="JAVFWL010000001">
    <property type="protein sequence ID" value="KAK6725546.1"/>
    <property type="molecule type" value="Genomic_DNA"/>
</dbReference>
<organism evidence="2 3">
    <name type="scientific">Necator americanus</name>
    <name type="common">Human hookworm</name>
    <dbReference type="NCBI Taxonomy" id="51031"/>
    <lineage>
        <taxon>Eukaryota</taxon>
        <taxon>Metazoa</taxon>
        <taxon>Ecdysozoa</taxon>
        <taxon>Nematoda</taxon>
        <taxon>Chromadorea</taxon>
        <taxon>Rhabditida</taxon>
        <taxon>Rhabditina</taxon>
        <taxon>Rhabditomorpha</taxon>
        <taxon>Strongyloidea</taxon>
        <taxon>Ancylostomatidae</taxon>
        <taxon>Bunostominae</taxon>
        <taxon>Necator</taxon>
    </lineage>
</organism>
<gene>
    <name evidence="2" type="primary">Necator_chrI.g202</name>
    <name evidence="2" type="ORF">RB195_004081</name>
</gene>
<proteinExistence type="predicted"/>
<accession>A0ABR1BKF8</accession>
<evidence type="ECO:0000313" key="2">
    <source>
        <dbReference type="EMBL" id="KAK6725546.1"/>
    </source>
</evidence>
<name>A0ABR1BKF8_NECAM</name>
<sequence length="354" mass="40063">MLSPSREKVAVTVLSCSYLSIAFEQKKLDANFIAVTRSLPNYDLISFVPLSFPESDLTEMTYGRQLNSRPTSAKKLPAPTLKQSGQQGYRRIETTRTSVQWGEHPRIAEQENATKPQYLDVKELNSEKFWKTKLGAVAMKLSAARHRNVHLEEENIAAQGKKQVVNTPRRALGDRKNVITPAGSSLKSANTIQKPTLHIVDTNVENSTKQSFSSHKYTPSQQPLPALKLDASEEEYVEHCTLEEDKSFSENLHHQNSVVLKESENDMEYWEKLLSTNDLSDVSEEDEIEMCGQEDDPEDYTDILNPVGGDALLTEEGPNFVYEKPESEDVEGLRRYTLEEMEELFDTFSDVIIV</sequence>
<evidence type="ECO:0000313" key="3">
    <source>
        <dbReference type="Proteomes" id="UP001303046"/>
    </source>
</evidence>